<evidence type="ECO:0000313" key="2">
    <source>
        <dbReference type="EMBL" id="BAT06494.1"/>
    </source>
</evidence>
<dbReference type="InParanoid" id="A0A0P0XIB9"/>
<dbReference type="PaxDb" id="39947-A0A0P0XIB9"/>
<sequence length="312" mass="34283">IELESGPQLTPFARPVKPPHAGLEIRARSDGPCRSDPLPVRCRAGAAQHGGGRVDVGEEVLVDLLPQPLYRLLRHGVAASIRNGGGAAAGLLAVGVGLRRRRFRGLRYLAEPVVDALQLREHPGGAVAIPRRGGGGHVGVEEPLDERQEPPPRLLPQPPRQLAPLLRAASPLPLRRRDRRRRHCRSDGSHPPLDLGREQPRLRGRRRLRRRRRSRRLVDEHDGQRGGSNGGWRLEVAVALVSESVTTVARDMAAWRARNCSTAGCGFCSSAVELTSAYELHPDQHNILCSRSFLHSFNSSHLCCIPVLQKLL</sequence>
<feature type="compositionally biased region" description="Basic residues" evidence="1">
    <location>
        <begin position="174"/>
        <end position="184"/>
    </location>
</feature>
<name>A0A0P0XIB9_ORYSJ</name>
<dbReference type="Gramene" id="Os08t0541600-00">
    <property type="protein sequence ID" value="Os08t0541600-00"/>
    <property type="gene ID" value="Os08g0541600"/>
</dbReference>
<evidence type="ECO:0000256" key="1">
    <source>
        <dbReference type="SAM" id="MobiDB-lite"/>
    </source>
</evidence>
<feature type="compositionally biased region" description="Basic residues" evidence="1">
    <location>
        <begin position="202"/>
        <end position="215"/>
    </location>
</feature>
<feature type="non-terminal residue" evidence="2">
    <location>
        <position position="1"/>
    </location>
</feature>
<dbReference type="AlphaFoldDB" id="A0A0P0XIB9"/>
<keyword evidence="3" id="KW-1185">Reference proteome</keyword>
<reference evidence="2 3" key="3">
    <citation type="journal article" date="2013" name="Rice">
        <title>Improvement of the Oryza sativa Nipponbare reference genome using next generation sequence and optical map data.</title>
        <authorList>
            <person name="Kawahara Y."/>
            <person name="de la Bastide M."/>
            <person name="Hamilton J.P."/>
            <person name="Kanamori H."/>
            <person name="McCombie W.R."/>
            <person name="Ouyang S."/>
            <person name="Schwartz D.C."/>
            <person name="Tanaka T."/>
            <person name="Wu J."/>
            <person name="Zhou S."/>
            <person name="Childs K.L."/>
            <person name="Davidson R.M."/>
            <person name="Lin H."/>
            <person name="Quesada-Ocampo L."/>
            <person name="Vaillancourt B."/>
            <person name="Sakai H."/>
            <person name="Lee S.S."/>
            <person name="Kim J."/>
            <person name="Numa H."/>
            <person name="Itoh T."/>
            <person name="Buell C.R."/>
            <person name="Matsumoto T."/>
        </authorList>
    </citation>
    <scope>NUCLEOTIDE SEQUENCE [LARGE SCALE GENOMIC DNA]</scope>
    <source>
        <strain evidence="3">cv. Nipponbare</strain>
    </source>
</reference>
<feature type="compositionally biased region" description="Pro residues" evidence="1">
    <location>
        <begin position="151"/>
        <end position="161"/>
    </location>
</feature>
<organism evidence="2 3">
    <name type="scientific">Oryza sativa subsp. japonica</name>
    <name type="common">Rice</name>
    <dbReference type="NCBI Taxonomy" id="39947"/>
    <lineage>
        <taxon>Eukaryota</taxon>
        <taxon>Viridiplantae</taxon>
        <taxon>Streptophyta</taxon>
        <taxon>Embryophyta</taxon>
        <taxon>Tracheophyta</taxon>
        <taxon>Spermatophyta</taxon>
        <taxon>Magnoliopsida</taxon>
        <taxon>Liliopsida</taxon>
        <taxon>Poales</taxon>
        <taxon>Poaceae</taxon>
        <taxon>BOP clade</taxon>
        <taxon>Oryzoideae</taxon>
        <taxon>Oryzeae</taxon>
        <taxon>Oryzinae</taxon>
        <taxon>Oryza</taxon>
        <taxon>Oryza sativa</taxon>
    </lineage>
</organism>
<dbReference type="Proteomes" id="UP000059680">
    <property type="component" value="Chromosome 8"/>
</dbReference>
<gene>
    <name evidence="2" type="ordered locus">Os08g0541600</name>
    <name evidence="2" type="ORF">OSNPB_080541600</name>
</gene>
<accession>A0A0P0XIB9</accession>
<reference evidence="3" key="1">
    <citation type="journal article" date="2005" name="Nature">
        <title>The map-based sequence of the rice genome.</title>
        <authorList>
            <consortium name="International rice genome sequencing project (IRGSP)"/>
            <person name="Matsumoto T."/>
            <person name="Wu J."/>
            <person name="Kanamori H."/>
            <person name="Katayose Y."/>
            <person name="Fujisawa M."/>
            <person name="Namiki N."/>
            <person name="Mizuno H."/>
            <person name="Yamamoto K."/>
            <person name="Antonio B.A."/>
            <person name="Baba T."/>
            <person name="Sakata K."/>
            <person name="Nagamura Y."/>
            <person name="Aoki H."/>
            <person name="Arikawa K."/>
            <person name="Arita K."/>
            <person name="Bito T."/>
            <person name="Chiden Y."/>
            <person name="Fujitsuka N."/>
            <person name="Fukunaka R."/>
            <person name="Hamada M."/>
            <person name="Harada C."/>
            <person name="Hayashi A."/>
            <person name="Hijishita S."/>
            <person name="Honda M."/>
            <person name="Hosokawa S."/>
            <person name="Ichikawa Y."/>
            <person name="Idonuma A."/>
            <person name="Iijima M."/>
            <person name="Ikeda M."/>
            <person name="Ikeno M."/>
            <person name="Ito K."/>
            <person name="Ito S."/>
            <person name="Ito T."/>
            <person name="Ito Y."/>
            <person name="Ito Y."/>
            <person name="Iwabuchi A."/>
            <person name="Kamiya K."/>
            <person name="Karasawa W."/>
            <person name="Kurita K."/>
            <person name="Katagiri S."/>
            <person name="Kikuta A."/>
            <person name="Kobayashi H."/>
            <person name="Kobayashi N."/>
            <person name="Machita K."/>
            <person name="Maehara T."/>
            <person name="Masukawa M."/>
            <person name="Mizubayashi T."/>
            <person name="Mukai Y."/>
            <person name="Nagasaki H."/>
            <person name="Nagata Y."/>
            <person name="Naito S."/>
            <person name="Nakashima M."/>
            <person name="Nakama Y."/>
            <person name="Nakamichi Y."/>
            <person name="Nakamura M."/>
            <person name="Meguro A."/>
            <person name="Negishi M."/>
            <person name="Ohta I."/>
            <person name="Ohta T."/>
            <person name="Okamoto M."/>
            <person name="Ono N."/>
            <person name="Saji S."/>
            <person name="Sakaguchi M."/>
            <person name="Sakai K."/>
            <person name="Shibata M."/>
            <person name="Shimokawa T."/>
            <person name="Song J."/>
            <person name="Takazaki Y."/>
            <person name="Terasawa K."/>
            <person name="Tsugane M."/>
            <person name="Tsuji K."/>
            <person name="Ueda S."/>
            <person name="Waki K."/>
            <person name="Yamagata H."/>
            <person name="Yamamoto M."/>
            <person name="Yamamoto S."/>
            <person name="Yamane H."/>
            <person name="Yoshiki S."/>
            <person name="Yoshihara R."/>
            <person name="Yukawa K."/>
            <person name="Zhong H."/>
            <person name="Yano M."/>
            <person name="Yuan Q."/>
            <person name="Ouyang S."/>
            <person name="Liu J."/>
            <person name="Jones K.M."/>
            <person name="Gansberger K."/>
            <person name="Moffat K."/>
            <person name="Hill J."/>
            <person name="Bera J."/>
            <person name="Fadrosh D."/>
            <person name="Jin S."/>
            <person name="Johri S."/>
            <person name="Kim M."/>
            <person name="Overton L."/>
            <person name="Reardon M."/>
            <person name="Tsitrin T."/>
            <person name="Vuong H."/>
            <person name="Weaver B."/>
            <person name="Ciecko A."/>
            <person name="Tallon L."/>
            <person name="Jackson J."/>
            <person name="Pai G."/>
            <person name="Aken S.V."/>
            <person name="Utterback T."/>
            <person name="Reidmuller S."/>
            <person name="Feldblyum T."/>
            <person name="Hsiao J."/>
            <person name="Zismann V."/>
            <person name="Iobst S."/>
            <person name="de Vazeille A.R."/>
            <person name="Buell C.R."/>
            <person name="Ying K."/>
            <person name="Li Y."/>
            <person name="Lu T."/>
            <person name="Huang Y."/>
            <person name="Zhao Q."/>
            <person name="Feng Q."/>
            <person name="Zhang L."/>
            <person name="Zhu J."/>
            <person name="Weng Q."/>
            <person name="Mu J."/>
            <person name="Lu Y."/>
            <person name="Fan D."/>
            <person name="Liu Y."/>
            <person name="Guan J."/>
            <person name="Zhang Y."/>
            <person name="Yu S."/>
            <person name="Liu X."/>
            <person name="Zhang Y."/>
            <person name="Hong G."/>
            <person name="Han B."/>
            <person name="Choisne N."/>
            <person name="Demange N."/>
            <person name="Orjeda G."/>
            <person name="Samain S."/>
            <person name="Cattolico L."/>
            <person name="Pelletier E."/>
            <person name="Couloux A."/>
            <person name="Segurens B."/>
            <person name="Wincker P."/>
            <person name="D'Hont A."/>
            <person name="Scarpelli C."/>
            <person name="Weissenbach J."/>
            <person name="Salanoubat M."/>
            <person name="Quetier F."/>
            <person name="Yu Y."/>
            <person name="Kim H.R."/>
            <person name="Rambo T."/>
            <person name="Currie J."/>
            <person name="Collura K."/>
            <person name="Luo M."/>
            <person name="Yang T."/>
            <person name="Ammiraju J.S.S."/>
            <person name="Engler F."/>
            <person name="Soderlund C."/>
            <person name="Wing R.A."/>
            <person name="Palmer L.E."/>
            <person name="de la Bastide M."/>
            <person name="Spiegel L."/>
            <person name="Nascimento L."/>
            <person name="Zutavern T."/>
            <person name="O'Shaughnessy A."/>
            <person name="Dike S."/>
            <person name="Dedhia N."/>
            <person name="Preston R."/>
            <person name="Balija V."/>
            <person name="McCombie W.R."/>
            <person name="Chow T."/>
            <person name="Chen H."/>
            <person name="Chung M."/>
            <person name="Chen C."/>
            <person name="Shaw J."/>
            <person name="Wu H."/>
            <person name="Hsiao K."/>
            <person name="Chao Y."/>
            <person name="Chu M."/>
            <person name="Cheng C."/>
            <person name="Hour A."/>
            <person name="Lee P."/>
            <person name="Lin S."/>
            <person name="Lin Y."/>
            <person name="Liou J."/>
            <person name="Liu S."/>
            <person name="Hsing Y."/>
            <person name="Raghuvanshi S."/>
            <person name="Mohanty A."/>
            <person name="Bharti A.K."/>
            <person name="Gaur A."/>
            <person name="Gupta V."/>
            <person name="Kumar D."/>
            <person name="Ravi V."/>
            <person name="Vij S."/>
            <person name="Kapur A."/>
            <person name="Khurana P."/>
            <person name="Khurana P."/>
            <person name="Khurana J.P."/>
            <person name="Tyagi A.K."/>
            <person name="Gaikwad K."/>
            <person name="Singh A."/>
            <person name="Dalal V."/>
            <person name="Srivastava S."/>
            <person name="Dixit A."/>
            <person name="Pal A.K."/>
            <person name="Ghazi I.A."/>
            <person name="Yadav M."/>
            <person name="Pandit A."/>
            <person name="Bhargava A."/>
            <person name="Sureshbabu K."/>
            <person name="Batra K."/>
            <person name="Sharma T.R."/>
            <person name="Mohapatra T."/>
            <person name="Singh N.K."/>
            <person name="Messing J."/>
            <person name="Nelson A.B."/>
            <person name="Fuks G."/>
            <person name="Kavchok S."/>
            <person name="Keizer G."/>
            <person name="Linton E."/>
            <person name="Llaca V."/>
            <person name="Song R."/>
            <person name="Tanyolac B."/>
            <person name="Young S."/>
            <person name="Ho-Il K."/>
            <person name="Hahn J.H."/>
            <person name="Sangsakoo G."/>
            <person name="Vanavichit A."/>
            <person name="de Mattos Luiz.A.T."/>
            <person name="Zimmer P.D."/>
            <person name="Malone G."/>
            <person name="Dellagostin O."/>
            <person name="de Oliveira A.C."/>
            <person name="Bevan M."/>
            <person name="Bancroft I."/>
            <person name="Minx P."/>
            <person name="Cordum H."/>
            <person name="Wilson R."/>
            <person name="Cheng Z."/>
            <person name="Jin W."/>
            <person name="Jiang J."/>
            <person name="Leong S.A."/>
            <person name="Iwama H."/>
            <person name="Gojobori T."/>
            <person name="Itoh T."/>
            <person name="Niimura Y."/>
            <person name="Fujii Y."/>
            <person name="Habara T."/>
            <person name="Sakai H."/>
            <person name="Sato Y."/>
            <person name="Wilson G."/>
            <person name="Kumar K."/>
            <person name="McCouch S."/>
            <person name="Juretic N."/>
            <person name="Hoen D."/>
            <person name="Wright S."/>
            <person name="Bruskiewich R."/>
            <person name="Bureau T."/>
            <person name="Miyao A."/>
            <person name="Hirochika H."/>
            <person name="Nishikawa T."/>
            <person name="Kadowaki K."/>
            <person name="Sugiura M."/>
            <person name="Burr B."/>
            <person name="Sasaki T."/>
        </authorList>
    </citation>
    <scope>NUCLEOTIDE SEQUENCE [LARGE SCALE GENOMIC DNA]</scope>
    <source>
        <strain evidence="3">cv. Nipponbare</strain>
    </source>
</reference>
<dbReference type="EMBL" id="AP014964">
    <property type="protein sequence ID" value="BAT06494.1"/>
    <property type="molecule type" value="Genomic_DNA"/>
</dbReference>
<evidence type="ECO:0000313" key="3">
    <source>
        <dbReference type="Proteomes" id="UP000059680"/>
    </source>
</evidence>
<feature type="compositionally biased region" description="Low complexity" evidence="1">
    <location>
        <begin position="162"/>
        <end position="173"/>
    </location>
</feature>
<feature type="region of interest" description="Disordered" evidence="1">
    <location>
        <begin position="125"/>
        <end position="229"/>
    </location>
</feature>
<protein>
    <submittedName>
        <fullName evidence="2">Os08g0541600 protein</fullName>
    </submittedName>
</protein>
<reference evidence="2 3" key="2">
    <citation type="journal article" date="2013" name="Plant Cell Physiol.">
        <title>Rice Annotation Project Database (RAP-DB): an integrative and interactive database for rice genomics.</title>
        <authorList>
            <person name="Sakai H."/>
            <person name="Lee S.S."/>
            <person name="Tanaka T."/>
            <person name="Numa H."/>
            <person name="Kim J."/>
            <person name="Kawahara Y."/>
            <person name="Wakimoto H."/>
            <person name="Yang C.C."/>
            <person name="Iwamoto M."/>
            <person name="Abe T."/>
            <person name="Yamada Y."/>
            <person name="Muto A."/>
            <person name="Inokuchi H."/>
            <person name="Ikemura T."/>
            <person name="Matsumoto T."/>
            <person name="Sasaki T."/>
            <person name="Itoh T."/>
        </authorList>
    </citation>
    <scope>NUCLEOTIDE SEQUENCE [LARGE SCALE GENOMIC DNA]</scope>
    <source>
        <strain evidence="3">cv. Nipponbare</strain>
    </source>
</reference>
<proteinExistence type="predicted"/>